<dbReference type="AlphaFoldDB" id="A0A0U3AUV2"/>
<sequence length="63" mass="6910">MHGLSPDKRGLLFTPHTGFLDSEPSLSAVWCGRHEEPGWPCCHRLCADRTQAKRAGPKLEAGP</sequence>
<accession>A0A0U3AUV2</accession>
<organism evidence="1">
    <name type="scientific">Klebsiella pneumoniae</name>
    <dbReference type="NCBI Taxonomy" id="573"/>
    <lineage>
        <taxon>Bacteria</taxon>
        <taxon>Pseudomonadati</taxon>
        <taxon>Pseudomonadota</taxon>
        <taxon>Gammaproteobacteria</taxon>
        <taxon>Enterobacterales</taxon>
        <taxon>Enterobacteriaceae</taxon>
        <taxon>Klebsiella/Raoultella group</taxon>
        <taxon>Klebsiella</taxon>
        <taxon>Klebsiella pneumoniae complex</taxon>
    </lineage>
</organism>
<name>A0A0U3AUV2_KLEPN</name>
<geneLocation type="plasmid" evidence="1">
    <name>2964TF</name>
</geneLocation>
<protein>
    <submittedName>
        <fullName evidence="1">Uncharacterized protein</fullName>
    </submittedName>
</protein>
<evidence type="ECO:0000313" key="1">
    <source>
        <dbReference type="EMBL" id="ALU64806.1"/>
    </source>
</evidence>
<dbReference type="EMBL" id="KT935446">
    <property type="protein sequence ID" value="ALU64806.1"/>
    <property type="molecule type" value="Genomic_DNA"/>
</dbReference>
<reference evidence="1" key="2">
    <citation type="journal article" date="2016" name="Antimicrob. Agents Chemother.">
        <title>Complete Sequences of Multidrug Resistance Plasmids Bearing rmtD1 and rmtD2 16S rRNA Methyltransferase Genes.</title>
        <authorList>
            <person name="Bueno M.F."/>
            <person name="Francisco G.R."/>
            <person name="de Oliveira Garcia D."/>
            <person name="Doi Y."/>
        </authorList>
    </citation>
    <scope>NUCLEOTIDE SEQUENCE</scope>
    <source>
        <strain evidence="1">Kp2964</strain>
        <plasmid evidence="1">2964TF</plasmid>
    </source>
</reference>
<reference evidence="1" key="1">
    <citation type="submission" date="2015-10" db="EMBL/GenBank/DDBJ databases">
        <authorList>
            <person name="Bueno M.F.C."/>
            <person name="Francisco G.R."/>
            <person name="Doi Y."/>
            <person name="Garcia D.O."/>
        </authorList>
    </citation>
    <scope>NUCLEOTIDE SEQUENCE</scope>
    <source>
        <strain evidence="1">Kp2964</strain>
        <plasmid evidence="1">2964TF</plasmid>
    </source>
</reference>
<proteinExistence type="predicted"/>
<keyword evidence="1" id="KW-0614">Plasmid</keyword>